<dbReference type="PANTHER" id="PTHR30213:SF0">
    <property type="entry name" value="UPF0761 MEMBRANE PROTEIN YIHY"/>
    <property type="match status" value="1"/>
</dbReference>
<evidence type="ECO:0000313" key="8">
    <source>
        <dbReference type="EMBL" id="EAR23025.1"/>
    </source>
</evidence>
<dbReference type="GO" id="GO:0005886">
    <property type="term" value="C:plasma membrane"/>
    <property type="evidence" value="ECO:0007669"/>
    <property type="project" value="UniProtKB-SubCell"/>
</dbReference>
<feature type="transmembrane region" description="Helical" evidence="7">
    <location>
        <begin position="235"/>
        <end position="257"/>
    </location>
</feature>
<organism evidence="8 9">
    <name type="scientific">Nitrococcus mobilis Nb-231</name>
    <dbReference type="NCBI Taxonomy" id="314278"/>
    <lineage>
        <taxon>Bacteria</taxon>
        <taxon>Pseudomonadati</taxon>
        <taxon>Pseudomonadota</taxon>
        <taxon>Gammaproteobacteria</taxon>
        <taxon>Chromatiales</taxon>
        <taxon>Ectothiorhodospiraceae</taxon>
        <taxon>Nitrococcus</taxon>
    </lineage>
</organism>
<comment type="subcellular location">
    <subcellularLocation>
        <location evidence="1">Cell membrane</location>
        <topology evidence="1">Multi-pass membrane protein</topology>
    </subcellularLocation>
</comment>
<protein>
    <submittedName>
        <fullName evidence="8">Ribonuclease BN</fullName>
    </submittedName>
</protein>
<evidence type="ECO:0000256" key="6">
    <source>
        <dbReference type="SAM" id="MobiDB-lite"/>
    </source>
</evidence>
<dbReference type="Pfam" id="PF03631">
    <property type="entry name" value="Virul_fac_BrkB"/>
    <property type="match status" value="1"/>
</dbReference>
<evidence type="ECO:0000256" key="1">
    <source>
        <dbReference type="ARBA" id="ARBA00004651"/>
    </source>
</evidence>
<reference evidence="8 9" key="1">
    <citation type="submission" date="2006-02" db="EMBL/GenBank/DDBJ databases">
        <authorList>
            <person name="Waterbury J."/>
            <person name="Ferriera S."/>
            <person name="Johnson J."/>
            <person name="Kravitz S."/>
            <person name="Halpern A."/>
            <person name="Remington K."/>
            <person name="Beeson K."/>
            <person name="Tran B."/>
            <person name="Rogers Y.-H."/>
            <person name="Friedman R."/>
            <person name="Venter J.C."/>
        </authorList>
    </citation>
    <scope>NUCLEOTIDE SEQUENCE [LARGE SCALE GENOMIC DNA]</scope>
    <source>
        <strain evidence="8 9">Nb-231</strain>
    </source>
</reference>
<evidence type="ECO:0000313" key="9">
    <source>
        <dbReference type="Proteomes" id="UP000003374"/>
    </source>
</evidence>
<dbReference type="eggNOG" id="COG1295">
    <property type="taxonomic scope" value="Bacteria"/>
</dbReference>
<evidence type="ECO:0000256" key="3">
    <source>
        <dbReference type="ARBA" id="ARBA00022692"/>
    </source>
</evidence>
<evidence type="ECO:0000256" key="5">
    <source>
        <dbReference type="ARBA" id="ARBA00023136"/>
    </source>
</evidence>
<feature type="transmembrane region" description="Helical" evidence="7">
    <location>
        <begin position="263"/>
        <end position="293"/>
    </location>
</feature>
<feature type="region of interest" description="Disordered" evidence="6">
    <location>
        <begin position="441"/>
        <end position="466"/>
    </location>
</feature>
<feature type="compositionally biased region" description="Polar residues" evidence="6">
    <location>
        <begin position="442"/>
        <end position="451"/>
    </location>
</feature>
<dbReference type="EMBL" id="AAOF01000001">
    <property type="protein sequence ID" value="EAR23025.1"/>
    <property type="molecule type" value="Genomic_DNA"/>
</dbReference>
<keyword evidence="9" id="KW-1185">Reference proteome</keyword>
<accession>A4BL37</accession>
<keyword evidence="5 7" id="KW-0472">Membrane</keyword>
<name>A4BL37_9GAMM</name>
<dbReference type="NCBIfam" id="TIGR00765">
    <property type="entry name" value="yihY_not_rbn"/>
    <property type="match status" value="1"/>
</dbReference>
<dbReference type="OrthoDB" id="9808671at2"/>
<feature type="transmembrane region" description="Helical" evidence="7">
    <location>
        <begin position="156"/>
        <end position="182"/>
    </location>
</feature>
<dbReference type="RefSeq" id="WP_005003857.1">
    <property type="nucleotide sequence ID" value="NZ_CH672427.1"/>
</dbReference>
<keyword evidence="4 7" id="KW-1133">Transmembrane helix</keyword>
<feature type="transmembrane region" description="Helical" evidence="7">
    <location>
        <begin position="53"/>
        <end position="75"/>
    </location>
</feature>
<dbReference type="STRING" id="314278.NB231_14433"/>
<dbReference type="PANTHER" id="PTHR30213">
    <property type="entry name" value="INNER MEMBRANE PROTEIN YHJD"/>
    <property type="match status" value="1"/>
</dbReference>
<dbReference type="Proteomes" id="UP000003374">
    <property type="component" value="Unassembled WGS sequence"/>
</dbReference>
<feature type="transmembrane region" description="Helical" evidence="7">
    <location>
        <begin position="202"/>
        <end position="223"/>
    </location>
</feature>
<evidence type="ECO:0000256" key="7">
    <source>
        <dbReference type="SAM" id="Phobius"/>
    </source>
</evidence>
<dbReference type="Gene3D" id="1.10.10.10">
    <property type="entry name" value="Winged helix-like DNA-binding domain superfamily/Winged helix DNA-binding domain"/>
    <property type="match status" value="1"/>
</dbReference>
<evidence type="ECO:0000256" key="2">
    <source>
        <dbReference type="ARBA" id="ARBA00022475"/>
    </source>
</evidence>
<dbReference type="InterPro" id="IPR017039">
    <property type="entry name" value="Virul_fac_BrkB"/>
</dbReference>
<sequence>MTSTTRLKRWFIQQVLNAETTDYPWWKSAGVFVLRLGYAVLRDLSRGQLMLQATSLVYTTLLSLVPLLAVSFSVLKAFGVHNQIEPALNQFLAPLGPKGAEITQRIIEFVENVQVGVLGSLGLALLLYTVVGLMQKIERAFNELWHIRHQRAPAQLFSDYLSVLLVGPVLIFTALGITAAVFGSETVQQLSAVQPLGLAIELITRIVPFLLIIGAFTFIYAFVPNTRVQVSSALVGGMVAGILWQITGWIFAAVIATSSKYTAIYSAFAGLILFMMWLYLSWLILLIGSNIAYYHQHPRYLRWLHREPRLSLRMIEWIGLTVLVLVAERYYRHEPPWSAEQLAARLRLPQQPFDEVLNTLSDCRLLERIESPQAVSYLPAVPLEAIHVREALATLRRHGEHRGLTPERLHAPEAVQQYMTQIEVAPAERFDELSIRDLALSAGTSTEQPSSVALDARKSHRSRNAP</sequence>
<comment type="caution">
    <text evidence="8">The sequence shown here is derived from an EMBL/GenBank/DDBJ whole genome shotgun (WGS) entry which is preliminary data.</text>
</comment>
<proteinExistence type="predicted"/>
<dbReference type="InterPro" id="IPR036388">
    <property type="entry name" value="WH-like_DNA-bd_sf"/>
</dbReference>
<feature type="transmembrane region" description="Helical" evidence="7">
    <location>
        <begin position="115"/>
        <end position="135"/>
    </location>
</feature>
<dbReference type="AlphaFoldDB" id="A4BL37"/>
<gene>
    <name evidence="8" type="ORF">NB231_14433</name>
</gene>
<evidence type="ECO:0000256" key="4">
    <source>
        <dbReference type="ARBA" id="ARBA00022989"/>
    </source>
</evidence>
<keyword evidence="3 7" id="KW-0812">Transmembrane</keyword>
<keyword evidence="2" id="KW-1003">Cell membrane</keyword>
<dbReference type="HOGENOM" id="CLU_032288_2_0_6"/>